<evidence type="ECO:0000313" key="3">
    <source>
        <dbReference type="Proteomes" id="UP001178507"/>
    </source>
</evidence>
<name>A0AA36IBH9_9DINO</name>
<dbReference type="AlphaFoldDB" id="A0AA36IBH9"/>
<accession>A0AA36IBH9</accession>
<dbReference type="EMBL" id="CAUJNA010001136">
    <property type="protein sequence ID" value="CAJ1384673.1"/>
    <property type="molecule type" value="Genomic_DNA"/>
</dbReference>
<dbReference type="Proteomes" id="UP001178507">
    <property type="component" value="Unassembled WGS sequence"/>
</dbReference>
<organism evidence="2 3">
    <name type="scientific">Effrenium voratum</name>
    <dbReference type="NCBI Taxonomy" id="2562239"/>
    <lineage>
        <taxon>Eukaryota</taxon>
        <taxon>Sar</taxon>
        <taxon>Alveolata</taxon>
        <taxon>Dinophyceae</taxon>
        <taxon>Suessiales</taxon>
        <taxon>Symbiodiniaceae</taxon>
        <taxon>Effrenium</taxon>
    </lineage>
</organism>
<keyword evidence="1" id="KW-1133">Transmembrane helix</keyword>
<feature type="transmembrane region" description="Helical" evidence="1">
    <location>
        <begin position="410"/>
        <end position="428"/>
    </location>
</feature>
<keyword evidence="3" id="KW-1185">Reference proteome</keyword>
<feature type="transmembrane region" description="Helical" evidence="1">
    <location>
        <begin position="440"/>
        <end position="467"/>
    </location>
</feature>
<protein>
    <submittedName>
        <fullName evidence="2">Uncharacterized protein</fullName>
    </submittedName>
</protein>
<keyword evidence="1" id="KW-0812">Transmembrane</keyword>
<keyword evidence="1" id="KW-0472">Membrane</keyword>
<proteinExistence type="predicted"/>
<comment type="caution">
    <text evidence="2">The sequence shown here is derived from an EMBL/GenBank/DDBJ whole genome shotgun (WGS) entry which is preliminary data.</text>
</comment>
<gene>
    <name evidence="2" type="ORF">EVOR1521_LOCUS11487</name>
</gene>
<sequence>MESRYAPEKGRPPMPLDEGLFRFITDILIPVMDIYDDDPIRKDAVQHENLVVIQENRRSIRSIYYFLAQPWPHYQERVLAPATLRYVLEYAHGKLEEAEEAVPPPPPEEGDAGPKAVAVDMGAIFGGEERLNLQQLEVILETLDSHVSKIMANHPEEPDQRALLFWEFFEVLMESCRSLAVADTPLEKAIPAYVQTMLAFMGLVDREEAELPSPAMEMPSPRPAIPLRGGKNVILVALQQDLLLILHGPNVIDHDVAPFLSLCLVALTPFRAHALQATVTYKGEPGIQEGGDAPADAFTNFSGKVLTVEAQRRTTGTGFLEFPELSQLISDFKHDFPTILKGANVSDVYSPFAKVRTRMVPVQPHNTFATAVDIEIATPEIIVSVYLLLFVPLAMSWAYFVHYGYKESHYLIMVPFTLCSFTVGLDLVNQSLSTLTAAPMALTAIQAGSTFVAMMLWTFGCQVYFLLFGKGKTESSVAWLHLQ</sequence>
<evidence type="ECO:0000313" key="2">
    <source>
        <dbReference type="EMBL" id="CAJ1384673.1"/>
    </source>
</evidence>
<feature type="transmembrane region" description="Helical" evidence="1">
    <location>
        <begin position="381"/>
        <end position="401"/>
    </location>
</feature>
<reference evidence="2" key="1">
    <citation type="submission" date="2023-08" db="EMBL/GenBank/DDBJ databases">
        <authorList>
            <person name="Chen Y."/>
            <person name="Shah S."/>
            <person name="Dougan E. K."/>
            <person name="Thang M."/>
            <person name="Chan C."/>
        </authorList>
    </citation>
    <scope>NUCLEOTIDE SEQUENCE</scope>
</reference>
<evidence type="ECO:0000256" key="1">
    <source>
        <dbReference type="SAM" id="Phobius"/>
    </source>
</evidence>